<organism evidence="1">
    <name type="scientific">bioreactor metagenome</name>
    <dbReference type="NCBI Taxonomy" id="1076179"/>
    <lineage>
        <taxon>unclassified sequences</taxon>
        <taxon>metagenomes</taxon>
        <taxon>ecological metagenomes</taxon>
    </lineage>
</organism>
<reference evidence="1" key="1">
    <citation type="submission" date="2019-08" db="EMBL/GenBank/DDBJ databases">
        <authorList>
            <person name="Kucharzyk K."/>
            <person name="Murdoch R.W."/>
            <person name="Higgins S."/>
            <person name="Loffler F."/>
        </authorList>
    </citation>
    <scope>NUCLEOTIDE SEQUENCE</scope>
</reference>
<dbReference type="AlphaFoldDB" id="A0A645FXQ0"/>
<sequence>MGRIQSEIAVVIAPGDHFLHVDELEVIRDAVKRSEELALIRAIHLRHRDGKVKTIDINPLGQRRGLTVERPDGIRQIRQQQQRIFFDFPRRGQPHAADSHPQRYFFHSCGTSLQTRST</sequence>
<proteinExistence type="predicted"/>
<name>A0A645FXQ0_9ZZZZ</name>
<evidence type="ECO:0000313" key="1">
    <source>
        <dbReference type="EMBL" id="MPN19225.1"/>
    </source>
</evidence>
<protein>
    <submittedName>
        <fullName evidence="1">Uncharacterized protein</fullName>
    </submittedName>
</protein>
<comment type="caution">
    <text evidence="1">The sequence shown here is derived from an EMBL/GenBank/DDBJ whole genome shotgun (WGS) entry which is preliminary data.</text>
</comment>
<gene>
    <name evidence="1" type="ORF">SDC9_166591</name>
</gene>
<accession>A0A645FXQ0</accession>
<dbReference type="EMBL" id="VSSQ01066738">
    <property type="protein sequence ID" value="MPN19225.1"/>
    <property type="molecule type" value="Genomic_DNA"/>
</dbReference>